<dbReference type="STRING" id="76731.RD2015_2416"/>
<keyword evidence="3" id="KW-1185">Reference proteome</keyword>
<dbReference type="PROSITE" id="PS50883">
    <property type="entry name" value="EAL"/>
    <property type="match status" value="1"/>
</dbReference>
<reference evidence="2 3" key="1">
    <citation type="submission" date="2015-12" db="EMBL/GenBank/DDBJ databases">
        <title>Complete genome of Roseateles depolymerans KCTC 42856.</title>
        <authorList>
            <person name="Kim K.M."/>
        </authorList>
    </citation>
    <scope>NUCLEOTIDE SEQUENCE [LARGE SCALE GENOMIC DNA]</scope>
    <source>
        <strain evidence="2 3">KCTC 42856</strain>
    </source>
</reference>
<dbReference type="AlphaFoldDB" id="A0A0U3E161"/>
<protein>
    <submittedName>
        <fullName evidence="2">Uncharacterized protein</fullName>
    </submittedName>
</protein>
<organism evidence="2 3">
    <name type="scientific">Roseateles depolymerans</name>
    <dbReference type="NCBI Taxonomy" id="76731"/>
    <lineage>
        <taxon>Bacteria</taxon>
        <taxon>Pseudomonadati</taxon>
        <taxon>Pseudomonadota</taxon>
        <taxon>Betaproteobacteria</taxon>
        <taxon>Burkholderiales</taxon>
        <taxon>Sphaerotilaceae</taxon>
        <taxon>Roseateles</taxon>
    </lineage>
</organism>
<sequence length="410" mass="44715">MWKDDFSRPGQPLPTSLWTGTHPSILRPWDRRERPTSALRAGHLGTGTAVPVALKAPAVQHQATPAARPPSADVEHATSHLRFAVQPIVTAQGHVTGHELLFRWNSADAPVHPSLGAYATASALSHALVDGQLLTVHPLAPSVGTLYVNMDERFLLSPMAEVMTPDLGVIELLETITPTDTVQKRVQALHQRGYRFSLDDVESTDDPRWVLAEYVESIKIDVRATLPDEIPRIISLARAAGLTVVAEKVETPEQIEELAALGAQLFQGYAVQRPIVTQVPALPGCSGRVLGVLHQMMADGAGPEALSMVADTDPALVARLLRLQALHAPREVAMAQDLAQVLASLPRPVLAGWLTQWLIAAQHVRRQDAVARVSKQLSLYRGELAAQGVMFGVERRSRVFNRYRELVQTL</sequence>
<accession>A0A0U3E161</accession>
<dbReference type="PANTHER" id="PTHR33121">
    <property type="entry name" value="CYCLIC DI-GMP PHOSPHODIESTERASE PDEF"/>
    <property type="match status" value="1"/>
</dbReference>
<dbReference type="InterPro" id="IPR035919">
    <property type="entry name" value="EAL_sf"/>
</dbReference>
<dbReference type="Proteomes" id="UP000060699">
    <property type="component" value="Chromosome"/>
</dbReference>
<feature type="region of interest" description="Disordered" evidence="1">
    <location>
        <begin position="1"/>
        <end position="32"/>
    </location>
</feature>
<dbReference type="EMBL" id="CP013729">
    <property type="protein sequence ID" value="ALV06885.1"/>
    <property type="molecule type" value="Genomic_DNA"/>
</dbReference>
<dbReference type="InterPro" id="IPR001633">
    <property type="entry name" value="EAL_dom"/>
</dbReference>
<dbReference type="CDD" id="cd01948">
    <property type="entry name" value="EAL"/>
    <property type="match status" value="1"/>
</dbReference>
<evidence type="ECO:0000313" key="3">
    <source>
        <dbReference type="Proteomes" id="UP000060699"/>
    </source>
</evidence>
<feature type="compositionally biased region" description="Polar residues" evidence="1">
    <location>
        <begin position="13"/>
        <end position="22"/>
    </location>
</feature>
<dbReference type="InterPro" id="IPR050706">
    <property type="entry name" value="Cyclic-di-GMP_PDE-like"/>
</dbReference>
<evidence type="ECO:0000313" key="2">
    <source>
        <dbReference type="EMBL" id="ALV06885.1"/>
    </source>
</evidence>
<gene>
    <name evidence="2" type="ORF">RD2015_2416</name>
</gene>
<dbReference type="SMART" id="SM00052">
    <property type="entry name" value="EAL"/>
    <property type="match status" value="1"/>
</dbReference>
<evidence type="ECO:0000256" key="1">
    <source>
        <dbReference type="SAM" id="MobiDB-lite"/>
    </source>
</evidence>
<dbReference type="PANTHER" id="PTHR33121:SF70">
    <property type="entry name" value="SIGNALING PROTEIN YKOW"/>
    <property type="match status" value="1"/>
</dbReference>
<name>A0A0U3E161_9BURK</name>
<dbReference type="GO" id="GO:0071111">
    <property type="term" value="F:cyclic-guanylate-specific phosphodiesterase activity"/>
    <property type="evidence" value="ECO:0007669"/>
    <property type="project" value="InterPro"/>
</dbReference>
<proteinExistence type="predicted"/>
<dbReference type="SUPFAM" id="SSF141868">
    <property type="entry name" value="EAL domain-like"/>
    <property type="match status" value="1"/>
</dbReference>
<dbReference type="KEGG" id="rdp:RD2015_2416"/>
<dbReference type="Pfam" id="PF00563">
    <property type="entry name" value="EAL"/>
    <property type="match status" value="1"/>
</dbReference>
<dbReference type="Gene3D" id="3.20.20.450">
    <property type="entry name" value="EAL domain"/>
    <property type="match status" value="1"/>
</dbReference>